<evidence type="ECO:0000256" key="14">
    <source>
        <dbReference type="SAM" id="MobiDB-lite"/>
    </source>
</evidence>
<evidence type="ECO:0000256" key="1">
    <source>
        <dbReference type="ARBA" id="ARBA00004554"/>
    </source>
</evidence>
<evidence type="ECO:0000256" key="12">
    <source>
        <dbReference type="ARBA" id="ARBA00076353"/>
    </source>
</evidence>
<dbReference type="InterPro" id="IPR036259">
    <property type="entry name" value="MFS_trans_sf"/>
</dbReference>
<dbReference type="PANTHER" id="PTHR11360:SF20">
    <property type="entry name" value="MONOCARBOXYLATE TRANSPORTER 7"/>
    <property type="match status" value="1"/>
</dbReference>
<dbReference type="InterPro" id="IPR050327">
    <property type="entry name" value="Proton-linked_MCT"/>
</dbReference>
<dbReference type="SUPFAM" id="SSF103473">
    <property type="entry name" value="MFS general substrate transporter"/>
    <property type="match status" value="1"/>
</dbReference>
<feature type="compositionally biased region" description="Polar residues" evidence="14">
    <location>
        <begin position="233"/>
        <end position="255"/>
    </location>
</feature>
<evidence type="ECO:0000256" key="2">
    <source>
        <dbReference type="ARBA" id="ARBA00022448"/>
    </source>
</evidence>
<evidence type="ECO:0000256" key="4">
    <source>
        <dbReference type="ARBA" id="ARBA00022553"/>
    </source>
</evidence>
<feature type="transmembrane region" description="Helical" evidence="15">
    <location>
        <begin position="434"/>
        <end position="454"/>
    </location>
</feature>
<feature type="transmembrane region" description="Helical" evidence="15">
    <location>
        <begin position="179"/>
        <end position="202"/>
    </location>
</feature>
<feature type="transmembrane region" description="Helical" evidence="15">
    <location>
        <begin position="95"/>
        <end position="113"/>
    </location>
</feature>
<organism evidence="17 18">
    <name type="scientific">Albula glossodonta</name>
    <name type="common">roundjaw bonefish</name>
    <dbReference type="NCBI Taxonomy" id="121402"/>
    <lineage>
        <taxon>Eukaryota</taxon>
        <taxon>Metazoa</taxon>
        <taxon>Chordata</taxon>
        <taxon>Craniata</taxon>
        <taxon>Vertebrata</taxon>
        <taxon>Euteleostomi</taxon>
        <taxon>Actinopterygii</taxon>
        <taxon>Neopterygii</taxon>
        <taxon>Teleostei</taxon>
        <taxon>Albuliformes</taxon>
        <taxon>Albulidae</taxon>
        <taxon>Albula</taxon>
    </lineage>
</organism>
<keyword evidence="3" id="KW-1003">Cell membrane</keyword>
<keyword evidence="18" id="KW-1185">Reference proteome</keyword>
<keyword evidence="2" id="KW-0813">Transport</keyword>
<gene>
    <name evidence="17" type="ORF">JZ751_013094</name>
</gene>
<evidence type="ECO:0000259" key="16">
    <source>
        <dbReference type="PROSITE" id="PS50850"/>
    </source>
</evidence>
<comment type="function">
    <text evidence="9">Monocarboxylate transporter selective for taurine. May associate with BSG/CD147 or EMB/GP70 ancillary proteins to mediate facilitative efflux or influx of taurine across the plasma membrane. The transport is pH- and sodium-independent. Rather low-affinity, is likely effective for taurine transport in tissues where taurine is present at high concentrations.</text>
</comment>
<evidence type="ECO:0000256" key="13">
    <source>
        <dbReference type="ARBA" id="ARBA00079656"/>
    </source>
</evidence>
<evidence type="ECO:0000256" key="8">
    <source>
        <dbReference type="ARBA" id="ARBA00050472"/>
    </source>
</evidence>
<dbReference type="Gene3D" id="1.20.1250.20">
    <property type="entry name" value="MFS general substrate transporter like domains"/>
    <property type="match status" value="1"/>
</dbReference>
<dbReference type="Pfam" id="PF07690">
    <property type="entry name" value="MFS_1"/>
    <property type="match status" value="1"/>
</dbReference>
<feature type="transmembrane region" description="Helical" evidence="15">
    <location>
        <begin position="398"/>
        <end position="422"/>
    </location>
</feature>
<feature type="region of interest" description="Disordered" evidence="14">
    <location>
        <begin position="232"/>
        <end position="296"/>
    </location>
</feature>
<keyword evidence="7 15" id="KW-0472">Membrane</keyword>
<proteinExistence type="predicted"/>
<evidence type="ECO:0000313" key="17">
    <source>
        <dbReference type="EMBL" id="KAG9343716.1"/>
    </source>
</evidence>
<dbReference type="PROSITE" id="PS50850">
    <property type="entry name" value="MFS"/>
    <property type="match status" value="1"/>
</dbReference>
<feature type="transmembrane region" description="Helical" evidence="15">
    <location>
        <begin position="64"/>
        <end position="83"/>
    </location>
</feature>
<feature type="transmembrane region" description="Helical" evidence="15">
    <location>
        <begin position="373"/>
        <end position="392"/>
    </location>
</feature>
<dbReference type="CDD" id="cd17422">
    <property type="entry name" value="MFS_MCT7"/>
    <property type="match status" value="1"/>
</dbReference>
<feature type="transmembrane region" description="Helical" evidence="15">
    <location>
        <begin position="308"/>
        <end position="330"/>
    </location>
</feature>
<dbReference type="FunFam" id="1.20.1250.20:FF:000326">
    <property type="entry name" value="Solute carrier family 16 member 6"/>
    <property type="match status" value="1"/>
</dbReference>
<evidence type="ECO:0000256" key="15">
    <source>
        <dbReference type="SAM" id="Phobius"/>
    </source>
</evidence>
<feature type="transmembrane region" description="Helical" evidence="15">
    <location>
        <begin position="342"/>
        <end position="361"/>
    </location>
</feature>
<dbReference type="FunFam" id="1.20.1250.20:FF:000490">
    <property type="entry name" value="Solute carrier family 16 member 6"/>
    <property type="match status" value="1"/>
</dbReference>
<evidence type="ECO:0000256" key="11">
    <source>
        <dbReference type="ARBA" id="ARBA00072172"/>
    </source>
</evidence>
<comment type="catalytic activity">
    <reaction evidence="8">
        <text>taurine(out) = taurine(in)</text>
        <dbReference type="Rhea" id="RHEA:66328"/>
        <dbReference type="ChEBI" id="CHEBI:507393"/>
    </reaction>
    <physiologicalReaction direction="left-to-right" evidence="8">
        <dbReference type="Rhea" id="RHEA:66329"/>
    </physiologicalReaction>
    <physiologicalReaction direction="right-to-left" evidence="8">
        <dbReference type="Rhea" id="RHEA:66330"/>
    </physiologicalReaction>
</comment>
<dbReference type="PANTHER" id="PTHR11360">
    <property type="entry name" value="MONOCARBOXYLATE TRANSPORTER"/>
    <property type="match status" value="1"/>
</dbReference>
<reference evidence="17" key="1">
    <citation type="thesis" date="2021" institute="BYU ScholarsArchive" country="Provo, UT, USA">
        <title>Applications of and Algorithms for Genome Assembly and Genomic Analyses with an Emphasis on Marine Teleosts.</title>
        <authorList>
            <person name="Pickett B.D."/>
        </authorList>
    </citation>
    <scope>NUCLEOTIDE SEQUENCE</scope>
    <source>
        <strain evidence="17">HI-2016</strain>
    </source>
</reference>
<evidence type="ECO:0000256" key="10">
    <source>
        <dbReference type="ARBA" id="ARBA00064033"/>
    </source>
</evidence>
<dbReference type="EMBL" id="JAFBMS010000022">
    <property type="protein sequence ID" value="KAG9343716.1"/>
    <property type="molecule type" value="Genomic_DNA"/>
</dbReference>
<feature type="transmembrane region" description="Helical" evidence="15">
    <location>
        <begin position="119"/>
        <end position="140"/>
    </location>
</feature>
<comment type="caution">
    <text evidence="17">The sequence shown here is derived from an EMBL/GenBank/DDBJ whole genome shotgun (WGS) entry which is preliminary data.</text>
</comment>
<sequence>MAGQGLKAGGCLGPKVYTAVPDGDWGWVVAVSFFIVEVFTYGVIKSFGVFMPDLMSDFSESNSRVSWIVSICVFVMTFTAPLSSVMSNRFGFRPVVMLGGFLIALGTITTAFANSINEMYVTIGIVSGLGYCLTFLPTVTILSQYFKARRSLVTAVASTGESVSIFAFAPAFTALKECIGWRHCLIVIGVLQASIIVCGALLRPIIIKPTDEEDDGTARTVPLKQLEDEYTLENENTRTSITSSDSGVQSLSASRTDLAGGEQKALMSEDAPPSMKMPPCEEAESSPAPPPPTQPKLLDFSVMKDSSFICYALFGLFATLGFFAPQLYVIQLSVSRGVAKEQAAYMLSAMAVAEILGRLSIGWVLNRRPIRKIYILLTCVVLLCPVLVMFTIVCDFWGLSICCALYGFLLGTVASTHIPMLAEDDVVGIQRMPSAVGVYVFIQSFAGLAGPPLGENYGSAFYSCAGGMALGAVFLGLVRPAKAWHCCANRGRQQGEQAQEEALPVAPQAKEEAPEDFLELDVTMETSPKKHQSQGR</sequence>
<feature type="transmembrane region" description="Helical" evidence="15">
    <location>
        <begin position="460"/>
        <end position="478"/>
    </location>
</feature>
<name>A0A8T2NW26_9TELE</name>
<feature type="transmembrane region" description="Helical" evidence="15">
    <location>
        <begin position="25"/>
        <end position="44"/>
    </location>
</feature>
<dbReference type="InterPro" id="IPR011701">
    <property type="entry name" value="MFS"/>
</dbReference>
<accession>A0A8T2NW26</accession>
<evidence type="ECO:0000256" key="5">
    <source>
        <dbReference type="ARBA" id="ARBA00022692"/>
    </source>
</evidence>
<dbReference type="OrthoDB" id="8055603at2759"/>
<feature type="non-terminal residue" evidence="17">
    <location>
        <position position="536"/>
    </location>
</feature>
<evidence type="ECO:0000256" key="6">
    <source>
        <dbReference type="ARBA" id="ARBA00022989"/>
    </source>
</evidence>
<feature type="domain" description="Major facilitator superfamily (MFS) profile" evidence="16">
    <location>
        <begin position="26"/>
        <end position="483"/>
    </location>
</feature>
<evidence type="ECO:0000256" key="3">
    <source>
        <dbReference type="ARBA" id="ARBA00022475"/>
    </source>
</evidence>
<keyword evidence="4" id="KW-0597">Phosphoprotein</keyword>
<keyword evidence="6 15" id="KW-1133">Transmembrane helix</keyword>
<protein>
    <recommendedName>
        <fullName evidence="11">Monocarboxylate transporter 7</fullName>
    </recommendedName>
    <alternativeName>
        <fullName evidence="12">Monocarboxylate transporter 6</fullName>
    </alternativeName>
    <alternativeName>
        <fullName evidence="13">Solute carrier family 16 member 6</fullName>
    </alternativeName>
</protein>
<evidence type="ECO:0000256" key="9">
    <source>
        <dbReference type="ARBA" id="ARBA00058516"/>
    </source>
</evidence>
<dbReference type="Proteomes" id="UP000824540">
    <property type="component" value="Unassembled WGS sequence"/>
</dbReference>
<dbReference type="GO" id="GO:0008028">
    <property type="term" value="F:monocarboxylic acid transmembrane transporter activity"/>
    <property type="evidence" value="ECO:0007669"/>
    <property type="project" value="TreeGrafter"/>
</dbReference>
<evidence type="ECO:0000313" key="18">
    <source>
        <dbReference type="Proteomes" id="UP000824540"/>
    </source>
</evidence>
<evidence type="ECO:0000256" key="7">
    <source>
        <dbReference type="ARBA" id="ARBA00023136"/>
    </source>
</evidence>
<dbReference type="InterPro" id="IPR020846">
    <property type="entry name" value="MFS_dom"/>
</dbReference>
<keyword evidence="5 15" id="KW-0812">Transmembrane</keyword>
<dbReference type="AlphaFoldDB" id="A0A8T2NW26"/>
<dbReference type="InterPro" id="IPR030766">
    <property type="entry name" value="MCT7"/>
</dbReference>
<dbReference type="GO" id="GO:0016323">
    <property type="term" value="C:basolateral plasma membrane"/>
    <property type="evidence" value="ECO:0007669"/>
    <property type="project" value="UniProtKB-SubCell"/>
</dbReference>
<comment type="subunit">
    <text evidence="10">Forms functional complexes with BSG/CD147 or EMB/GP70 ancillary proteins.</text>
</comment>
<feature type="transmembrane region" description="Helical" evidence="15">
    <location>
        <begin position="152"/>
        <end position="173"/>
    </location>
</feature>
<comment type="subcellular location">
    <subcellularLocation>
        <location evidence="1">Basolateral cell membrane</location>
        <topology evidence="1">Multi-pass membrane protein</topology>
    </subcellularLocation>
</comment>